<keyword evidence="2 9" id="KW-0028">Amino-acid biosynthesis</keyword>
<comment type="subunit">
    <text evidence="9">Homodimer.</text>
</comment>
<dbReference type="GO" id="GO:0005829">
    <property type="term" value="C:cytosol"/>
    <property type="evidence" value="ECO:0007669"/>
    <property type="project" value="TreeGrafter"/>
</dbReference>
<dbReference type="Pfam" id="PF00591">
    <property type="entry name" value="Glycos_transf_3"/>
    <property type="match status" value="1"/>
</dbReference>
<dbReference type="EMBL" id="PDJH01000001">
    <property type="protein sequence ID" value="PFG35464.1"/>
    <property type="molecule type" value="Genomic_DNA"/>
</dbReference>
<feature type="binding site" evidence="9">
    <location>
        <position position="227"/>
    </location>
    <ligand>
        <name>Mg(2+)</name>
        <dbReference type="ChEBI" id="CHEBI:18420"/>
        <label>2</label>
    </ligand>
</feature>
<keyword evidence="6 9" id="KW-0057">Aromatic amino acid biosynthesis</keyword>
<evidence type="ECO:0000256" key="1">
    <source>
        <dbReference type="ARBA" id="ARBA00004907"/>
    </source>
</evidence>
<comment type="cofactor">
    <cofactor evidence="9">
        <name>Mg(2+)</name>
        <dbReference type="ChEBI" id="CHEBI:18420"/>
    </cofactor>
    <text evidence="9">Binds 2 magnesium ions per monomer.</text>
</comment>
<keyword evidence="9" id="KW-0479">Metal-binding</keyword>
<feature type="binding site" evidence="9">
    <location>
        <position position="95"/>
    </location>
    <ligand>
        <name>Mg(2+)</name>
        <dbReference type="ChEBI" id="CHEBI:18420"/>
        <label>1</label>
    </ligand>
</feature>
<comment type="similarity">
    <text evidence="9">Belongs to the anthranilate phosphoribosyltransferase family.</text>
</comment>
<dbReference type="InterPro" id="IPR035902">
    <property type="entry name" value="Nuc_phospho_transferase"/>
</dbReference>
<dbReference type="FunFam" id="3.40.1030.10:FF:000002">
    <property type="entry name" value="Anthranilate phosphoribosyltransferase"/>
    <property type="match status" value="1"/>
</dbReference>
<dbReference type="PANTHER" id="PTHR43285:SF2">
    <property type="entry name" value="ANTHRANILATE PHOSPHORIBOSYLTRANSFERASE"/>
    <property type="match status" value="1"/>
</dbReference>
<dbReference type="PANTHER" id="PTHR43285">
    <property type="entry name" value="ANTHRANILATE PHOSPHORIBOSYLTRANSFERASE"/>
    <property type="match status" value="1"/>
</dbReference>
<gene>
    <name evidence="9" type="primary">trpD</name>
    <name evidence="12" type="ORF">ATL41_0144</name>
</gene>
<keyword evidence="4 9" id="KW-0808">Transferase</keyword>
<keyword evidence="13" id="KW-1185">Reference proteome</keyword>
<evidence type="ECO:0000313" key="13">
    <source>
        <dbReference type="Proteomes" id="UP000221394"/>
    </source>
</evidence>
<feature type="binding site" evidence="9">
    <location>
        <position position="228"/>
    </location>
    <ligand>
        <name>Mg(2+)</name>
        <dbReference type="ChEBI" id="CHEBI:18420"/>
        <label>1</label>
    </ligand>
</feature>
<dbReference type="Proteomes" id="UP000221394">
    <property type="component" value="Unassembled WGS sequence"/>
</dbReference>
<comment type="function">
    <text evidence="9">Catalyzes the transfer of the phosphoribosyl group of 5-phosphorylribose-1-pyrophosphate (PRPP) to anthranilate to yield N-(5'-phosphoribosyl)-anthranilate (PRA).</text>
</comment>
<feature type="binding site" evidence="9">
    <location>
        <begin position="93"/>
        <end position="96"/>
    </location>
    <ligand>
        <name>5-phospho-alpha-D-ribose 1-diphosphate</name>
        <dbReference type="ChEBI" id="CHEBI:58017"/>
    </ligand>
</feature>
<keyword evidence="9" id="KW-0460">Magnesium</keyword>
<keyword evidence="5 9" id="KW-0822">Tryptophan biosynthesis</keyword>
<evidence type="ECO:0000313" key="12">
    <source>
        <dbReference type="EMBL" id="PFG35464.1"/>
    </source>
</evidence>
<feature type="binding site" evidence="9">
    <location>
        <position position="83"/>
    </location>
    <ligand>
        <name>5-phospho-alpha-D-ribose 1-diphosphate</name>
        <dbReference type="ChEBI" id="CHEBI:58017"/>
    </ligand>
</feature>
<evidence type="ECO:0000256" key="9">
    <source>
        <dbReference type="HAMAP-Rule" id="MF_00211"/>
    </source>
</evidence>
<comment type="pathway">
    <text evidence="1 9">Amino-acid biosynthesis; L-tryptophan biosynthesis; L-tryptophan from chorismate: step 2/5.</text>
</comment>
<evidence type="ECO:0000256" key="5">
    <source>
        <dbReference type="ARBA" id="ARBA00022822"/>
    </source>
</evidence>
<sequence length="348" mass="35753">MDMTWPDLLSIVVSGEDLSREQATWAMDRVMDGDVSPVQLASLLVALRTKGESTPELVGLAESMVGHAVPLDVDASRAVDIVGTGGDRAFTVNISTMASIVIAGTGLKVIKHGNRASSSASGSADVLEALGVRLDHAPEQVAEIFAQVGITFCFAPTFHPAMRHAAIARREMGIGTAFNFLGPLTNPARPRATAVGCADLRMAPLMAGVFAARGTSALVFRGDDGLDELAATGTARVWEVRDGVAVEGELDPAGDLGLARITVEDLRGGDAVHNAGVARAVLAGEAGPVRETVLLNAAAAVVADGSLPGTSEGSLTTRLAAAYGHAEKALDSGAANEVLERWAAASSR</sequence>
<comment type="catalytic activity">
    <reaction evidence="7 9">
        <text>N-(5-phospho-beta-D-ribosyl)anthranilate + diphosphate = 5-phospho-alpha-D-ribose 1-diphosphate + anthranilate</text>
        <dbReference type="Rhea" id="RHEA:11768"/>
        <dbReference type="ChEBI" id="CHEBI:16567"/>
        <dbReference type="ChEBI" id="CHEBI:18277"/>
        <dbReference type="ChEBI" id="CHEBI:33019"/>
        <dbReference type="ChEBI" id="CHEBI:58017"/>
        <dbReference type="EC" id="2.4.2.18"/>
    </reaction>
</comment>
<comment type="caution">
    <text evidence="9">Lacks conserved residue(s) required for the propagation of feature annotation.</text>
</comment>
<proteinExistence type="inferred from homology"/>
<feature type="binding site" evidence="9">
    <location>
        <position position="83"/>
    </location>
    <ligand>
        <name>anthranilate</name>
        <dbReference type="ChEBI" id="CHEBI:16567"/>
        <label>1</label>
    </ligand>
</feature>
<keyword evidence="3 9" id="KW-0328">Glycosyltransferase</keyword>
<dbReference type="HAMAP" id="MF_00211">
    <property type="entry name" value="TrpD"/>
    <property type="match status" value="1"/>
</dbReference>
<dbReference type="Gene3D" id="1.20.970.10">
    <property type="entry name" value="Transferase, Pyrimidine Nucleoside Phosphorylase, Chain C"/>
    <property type="match status" value="1"/>
</dbReference>
<dbReference type="InterPro" id="IPR017459">
    <property type="entry name" value="Glycosyl_Trfase_fam3_N_dom"/>
</dbReference>
<dbReference type="SUPFAM" id="SSF47648">
    <property type="entry name" value="Nucleoside phosphorylase/phosphoribosyltransferase N-terminal domain"/>
    <property type="match status" value="1"/>
</dbReference>
<evidence type="ECO:0000256" key="2">
    <source>
        <dbReference type="ARBA" id="ARBA00022605"/>
    </source>
</evidence>
<comment type="similarity">
    <text evidence="8">In the C-terminal section; belongs to the anthranilate phosphoribosyltransferase family.</text>
</comment>
<evidence type="ECO:0000256" key="3">
    <source>
        <dbReference type="ARBA" id="ARBA00022676"/>
    </source>
</evidence>
<evidence type="ECO:0000256" key="6">
    <source>
        <dbReference type="ARBA" id="ARBA00023141"/>
    </source>
</evidence>
<dbReference type="InterPro" id="IPR000312">
    <property type="entry name" value="Glycosyl_Trfase_fam3"/>
</dbReference>
<feature type="binding site" evidence="9">
    <location>
        <position position="114"/>
    </location>
    <ligand>
        <name>anthranilate</name>
        <dbReference type="ChEBI" id="CHEBI:16567"/>
        <label>1</label>
    </ligand>
</feature>
<evidence type="ECO:0000256" key="7">
    <source>
        <dbReference type="ARBA" id="ARBA00052328"/>
    </source>
</evidence>
<dbReference type="NCBIfam" id="TIGR01245">
    <property type="entry name" value="trpD"/>
    <property type="match status" value="1"/>
</dbReference>
<feature type="binding site" evidence="9">
    <location>
        <begin position="111"/>
        <end position="119"/>
    </location>
    <ligand>
        <name>5-phospho-alpha-D-ribose 1-diphosphate</name>
        <dbReference type="ChEBI" id="CHEBI:58017"/>
    </ligand>
</feature>
<feature type="domain" description="Glycosyl transferase family 3" evidence="10">
    <location>
        <begin position="77"/>
        <end position="335"/>
    </location>
</feature>
<dbReference type="InterPro" id="IPR005940">
    <property type="entry name" value="Anthranilate_Pribosyl_Tfrase"/>
</dbReference>
<dbReference type="GO" id="GO:0000162">
    <property type="term" value="P:L-tryptophan biosynthetic process"/>
    <property type="evidence" value="ECO:0007669"/>
    <property type="project" value="UniProtKB-UniRule"/>
</dbReference>
<dbReference type="EC" id="2.4.2.18" evidence="9"/>
<dbReference type="AlphaFoldDB" id="A0A2A9E9C9"/>
<dbReference type="GO" id="GO:0004048">
    <property type="term" value="F:anthranilate phosphoribosyltransferase activity"/>
    <property type="evidence" value="ECO:0007669"/>
    <property type="project" value="UniProtKB-UniRule"/>
</dbReference>
<protein>
    <recommendedName>
        <fullName evidence="9">Anthranilate phosphoribosyltransferase</fullName>
        <ecNumber evidence="9">2.4.2.18</ecNumber>
    </recommendedName>
</protein>
<evidence type="ECO:0000256" key="4">
    <source>
        <dbReference type="ARBA" id="ARBA00022679"/>
    </source>
</evidence>
<feature type="domain" description="Glycosyl transferase family 3 N-terminal" evidence="11">
    <location>
        <begin position="7"/>
        <end position="68"/>
    </location>
</feature>
<feature type="binding site" evidence="9">
    <location>
        <begin position="86"/>
        <end position="87"/>
    </location>
    <ligand>
        <name>5-phospho-alpha-D-ribose 1-diphosphate</name>
        <dbReference type="ChEBI" id="CHEBI:58017"/>
    </ligand>
</feature>
<evidence type="ECO:0000256" key="8">
    <source>
        <dbReference type="ARBA" id="ARBA00061188"/>
    </source>
</evidence>
<feature type="binding site" evidence="9">
    <location>
        <position position="169"/>
    </location>
    <ligand>
        <name>anthranilate</name>
        <dbReference type="ChEBI" id="CHEBI:16567"/>
        <label>2</label>
    </ligand>
</feature>
<evidence type="ECO:0000259" key="10">
    <source>
        <dbReference type="Pfam" id="PF00591"/>
    </source>
</evidence>
<name>A0A2A9E9C9_9MICO</name>
<comment type="caution">
    <text evidence="12">The sequence shown here is derived from an EMBL/GenBank/DDBJ whole genome shotgun (WGS) entry which is preliminary data.</text>
</comment>
<dbReference type="UniPathway" id="UPA00035">
    <property type="reaction ID" value="UER00041"/>
</dbReference>
<dbReference type="Pfam" id="PF02885">
    <property type="entry name" value="Glycos_trans_3N"/>
    <property type="match status" value="1"/>
</dbReference>
<reference evidence="12 13" key="1">
    <citation type="submission" date="2017-10" db="EMBL/GenBank/DDBJ databases">
        <title>Sequencing the genomes of 1000 actinobacteria strains.</title>
        <authorList>
            <person name="Klenk H.-P."/>
        </authorList>
    </citation>
    <scope>NUCLEOTIDE SEQUENCE [LARGE SCALE GENOMIC DNA]</scope>
    <source>
        <strain evidence="12 13">DSM 21574</strain>
    </source>
</reference>
<feature type="binding site" evidence="9">
    <location>
        <position position="91"/>
    </location>
    <ligand>
        <name>5-phospho-alpha-D-ribose 1-diphosphate</name>
        <dbReference type="ChEBI" id="CHEBI:58017"/>
    </ligand>
</feature>
<feature type="binding site" evidence="9">
    <location>
        <position position="123"/>
    </location>
    <ligand>
        <name>5-phospho-alpha-D-ribose 1-diphosphate</name>
        <dbReference type="ChEBI" id="CHEBI:58017"/>
    </ligand>
</feature>
<dbReference type="InterPro" id="IPR036320">
    <property type="entry name" value="Glycosyl_Trfase_fam3_N_dom_sf"/>
</dbReference>
<accession>A0A2A9E9C9</accession>
<feature type="binding site" evidence="9">
    <location>
        <position position="228"/>
    </location>
    <ligand>
        <name>Mg(2+)</name>
        <dbReference type="ChEBI" id="CHEBI:18420"/>
        <label>2</label>
    </ligand>
</feature>
<dbReference type="SUPFAM" id="SSF52418">
    <property type="entry name" value="Nucleoside phosphorylase/phosphoribosyltransferase catalytic domain"/>
    <property type="match status" value="1"/>
</dbReference>
<organism evidence="12 13">
    <name type="scientific">Flavimobilis soli</name>
    <dbReference type="NCBI Taxonomy" id="442709"/>
    <lineage>
        <taxon>Bacteria</taxon>
        <taxon>Bacillati</taxon>
        <taxon>Actinomycetota</taxon>
        <taxon>Actinomycetes</taxon>
        <taxon>Micrococcales</taxon>
        <taxon>Jonesiaceae</taxon>
        <taxon>Flavimobilis</taxon>
    </lineage>
</organism>
<dbReference type="GO" id="GO:0000287">
    <property type="term" value="F:magnesium ion binding"/>
    <property type="evidence" value="ECO:0007669"/>
    <property type="project" value="UniProtKB-UniRule"/>
</dbReference>
<dbReference type="Gene3D" id="3.40.1030.10">
    <property type="entry name" value="Nucleoside phosphorylase/phosphoribosyltransferase catalytic domain"/>
    <property type="match status" value="1"/>
</dbReference>
<evidence type="ECO:0000259" key="11">
    <source>
        <dbReference type="Pfam" id="PF02885"/>
    </source>
</evidence>